<reference evidence="3" key="1">
    <citation type="submission" date="2013-08" db="EMBL/GenBank/DDBJ databases">
        <title>Gene expansion shapes genome architecture in the human pathogen Lichtheimia corymbifera: an evolutionary genomics analysis in the ancient terrestrial Mucorales (Mucoromycotina).</title>
        <authorList>
            <person name="Schwartze V.U."/>
            <person name="Winter S."/>
            <person name="Shelest E."/>
            <person name="Marcet-Houben M."/>
            <person name="Horn F."/>
            <person name="Wehner S."/>
            <person name="Hoffmann K."/>
            <person name="Riege K."/>
            <person name="Sammeth M."/>
            <person name="Nowrousian M."/>
            <person name="Valiante V."/>
            <person name="Linde J."/>
            <person name="Jacobsen I.D."/>
            <person name="Marz M."/>
            <person name="Brakhage A.A."/>
            <person name="Gabaldon T."/>
            <person name="Bocker S."/>
            <person name="Voigt K."/>
        </authorList>
    </citation>
    <scope>NUCLEOTIDE SEQUENCE [LARGE SCALE GENOMIC DNA]</scope>
    <source>
        <strain evidence="3">FSU 9682</strain>
    </source>
</reference>
<protein>
    <submittedName>
        <fullName evidence="3">Pkinase-domain-containing protein</fullName>
    </submittedName>
</protein>
<dbReference type="STRING" id="1263082.A0A068S9T5"/>
<gene>
    <name evidence="3" type="ORF">LCOR_09948.1</name>
</gene>
<feature type="domain" description="Protein kinase" evidence="2">
    <location>
        <begin position="50"/>
        <end position="301"/>
    </location>
</feature>
<dbReference type="InterPro" id="IPR008271">
    <property type="entry name" value="Ser/Thr_kinase_AS"/>
</dbReference>
<dbReference type="SMART" id="SM00220">
    <property type="entry name" value="S_TKc"/>
    <property type="match status" value="1"/>
</dbReference>
<dbReference type="InterPro" id="IPR000719">
    <property type="entry name" value="Prot_kinase_dom"/>
</dbReference>
<dbReference type="EMBL" id="CBTN010000065">
    <property type="protein sequence ID" value="CDH59118.1"/>
    <property type="molecule type" value="Genomic_DNA"/>
</dbReference>
<dbReference type="InterPro" id="IPR011009">
    <property type="entry name" value="Kinase-like_dom_sf"/>
</dbReference>
<comment type="caution">
    <text evidence="3">The sequence shown here is derived from an EMBL/GenBank/DDBJ whole genome shotgun (WGS) entry which is preliminary data.</text>
</comment>
<evidence type="ECO:0000313" key="3">
    <source>
        <dbReference type="EMBL" id="CDH59118.1"/>
    </source>
</evidence>
<dbReference type="Gene3D" id="3.30.200.20">
    <property type="entry name" value="Phosphorylase Kinase, domain 1"/>
    <property type="match status" value="1"/>
</dbReference>
<evidence type="ECO:0000259" key="2">
    <source>
        <dbReference type="PROSITE" id="PS50011"/>
    </source>
</evidence>
<dbReference type="Gene3D" id="1.10.510.10">
    <property type="entry name" value="Transferase(Phosphotransferase) domain 1"/>
    <property type="match status" value="1"/>
</dbReference>
<organism evidence="3 4">
    <name type="scientific">Lichtheimia corymbifera JMRC:FSU:9682</name>
    <dbReference type="NCBI Taxonomy" id="1263082"/>
    <lineage>
        <taxon>Eukaryota</taxon>
        <taxon>Fungi</taxon>
        <taxon>Fungi incertae sedis</taxon>
        <taxon>Mucoromycota</taxon>
        <taxon>Mucoromycotina</taxon>
        <taxon>Mucoromycetes</taxon>
        <taxon>Mucorales</taxon>
        <taxon>Lichtheimiaceae</taxon>
        <taxon>Lichtheimia</taxon>
    </lineage>
</organism>
<evidence type="ECO:0000313" key="4">
    <source>
        <dbReference type="Proteomes" id="UP000027586"/>
    </source>
</evidence>
<feature type="region of interest" description="Disordered" evidence="1">
    <location>
        <begin position="369"/>
        <end position="392"/>
    </location>
</feature>
<proteinExistence type="predicted"/>
<dbReference type="PROSITE" id="PS00108">
    <property type="entry name" value="PROTEIN_KINASE_ST"/>
    <property type="match status" value="1"/>
</dbReference>
<evidence type="ECO:0000256" key="1">
    <source>
        <dbReference type="SAM" id="MobiDB-lite"/>
    </source>
</evidence>
<dbReference type="PANTHER" id="PTHR24347">
    <property type="entry name" value="SERINE/THREONINE-PROTEIN KINASE"/>
    <property type="match status" value="1"/>
</dbReference>
<dbReference type="SUPFAM" id="SSF56112">
    <property type="entry name" value="Protein kinase-like (PK-like)"/>
    <property type="match status" value="1"/>
</dbReference>
<dbReference type="VEuPathDB" id="FungiDB:LCOR_09948.1"/>
<accession>A0A068S9T5</accession>
<sequence length="392" mass="44165">MRIRQVFHTVIHKGLYQPRSHRKKRDYKIGDIIGQLAAALFLSFSLPNAYKRALYTGVGSFGNVKTAIRLQDQLPVAIKVIPKDKVNYSMVYSEMAVLEGIDHPNVLQFYDWFESRATGGELFDRLFERGKFTERDAITMIRSVLKGLEYLHARNVVHRDLKPENLLFKSPDSDAELAICDFGIAKLTDSEESPISRTTVCGSPGYVDANQIHLSAPEVLQRKDHGAPVDIWAVGLCGYQPFQGESGKMELVNQITNARYEFHDRYWNTVSQDAKDFITRLLTLDPKQRPTASEALCDKWLMGQSATNVDLLQTVRQNFCPRRTLRSAVEAVRVMNRLRMSASLSSTSTLLCVSSAISDQDLPLDEKSIVPSPVTPTTPTNYLIPPTPNMLR</sequence>
<dbReference type="CDD" id="cd05117">
    <property type="entry name" value="STKc_CAMK"/>
    <property type="match status" value="1"/>
</dbReference>
<dbReference type="GO" id="GO:0004672">
    <property type="term" value="F:protein kinase activity"/>
    <property type="evidence" value="ECO:0007669"/>
    <property type="project" value="InterPro"/>
</dbReference>
<keyword evidence="4" id="KW-1185">Reference proteome</keyword>
<dbReference type="OrthoDB" id="40902at2759"/>
<dbReference type="PROSITE" id="PS50011">
    <property type="entry name" value="PROTEIN_KINASE_DOM"/>
    <property type="match status" value="1"/>
</dbReference>
<dbReference type="Proteomes" id="UP000027586">
    <property type="component" value="Unassembled WGS sequence"/>
</dbReference>
<feature type="compositionally biased region" description="Low complexity" evidence="1">
    <location>
        <begin position="370"/>
        <end position="380"/>
    </location>
</feature>
<name>A0A068S9T5_9FUNG</name>
<dbReference type="GO" id="GO:0005524">
    <property type="term" value="F:ATP binding"/>
    <property type="evidence" value="ECO:0007669"/>
    <property type="project" value="InterPro"/>
</dbReference>
<dbReference type="Pfam" id="PF00069">
    <property type="entry name" value="Pkinase"/>
    <property type="match status" value="1"/>
</dbReference>
<dbReference type="AlphaFoldDB" id="A0A068S9T5"/>